<accession>A0ABR8CSZ9</accession>
<protein>
    <submittedName>
        <fullName evidence="6">ABC exporter membrane fusion protein</fullName>
    </submittedName>
</protein>
<dbReference type="PANTHER" id="PTHR32347">
    <property type="entry name" value="EFFLUX SYSTEM COMPONENT YKNX-RELATED"/>
    <property type="match status" value="1"/>
</dbReference>
<sequence>MVRDVADQGSVFFKRNSRQLIILATTAGLAIAGVKGYISWQSQAQESSTTPIPQVSAPQIRTVTALGRLEPKGKVIKLSAPSSSGQGSRVEQLLVKEGDRVKPGQVIAILDNRDRLEAAYQEAQEAVNVAQVNLQKVREGAKIGEIEAQKAEIARVQAQTTGDGREQQETIARLEAQWQGEKSAQQATIKRLEAELKNAQSEWERYQKLYADGAISQSLFDSKRLSVDTITQQLSEAQANLQRIDSTGSRQISEAKTALSRINATGSKQVSAAAATLNKIAEVRPIDVQAAKVEVNRALAAAKQAKANLDQVYVRSPQDGVIFDIYTRAGEVVSNDGIVEIGQTNQMYAVVEVYQSDVSKVRTRQKVDISSNSLPSKLQGTVDWVGWKVQRQNIINSDPSENIDSRVVEVHVQLDQPSSQKAAKFTNLQIKAVINMD</sequence>
<keyword evidence="4" id="KW-0812">Transmembrane</keyword>
<dbReference type="InterPro" id="IPR014315">
    <property type="entry name" value="ABC_heterocyst_DevB"/>
</dbReference>
<dbReference type="PRINTS" id="PR01490">
    <property type="entry name" value="RTXTOXIND"/>
</dbReference>
<evidence type="ECO:0000259" key="5">
    <source>
        <dbReference type="Pfam" id="PF25876"/>
    </source>
</evidence>
<organism evidence="6 7">
    <name type="scientific">Anabaena subtropica FACHB-260</name>
    <dbReference type="NCBI Taxonomy" id="2692884"/>
    <lineage>
        <taxon>Bacteria</taxon>
        <taxon>Bacillati</taxon>
        <taxon>Cyanobacteriota</taxon>
        <taxon>Cyanophyceae</taxon>
        <taxon>Nostocales</taxon>
        <taxon>Nostocaceae</taxon>
        <taxon>Anabaena</taxon>
    </lineage>
</organism>
<gene>
    <name evidence="6" type="ORF">H6G18_19615</name>
</gene>
<dbReference type="InterPro" id="IPR050465">
    <property type="entry name" value="UPF0194_transport"/>
</dbReference>
<evidence type="ECO:0000256" key="4">
    <source>
        <dbReference type="SAM" id="Phobius"/>
    </source>
</evidence>
<feature type="coiled-coil region" evidence="3">
    <location>
        <begin position="175"/>
        <end position="247"/>
    </location>
</feature>
<name>A0ABR8CSZ9_9NOST</name>
<dbReference type="Gene3D" id="2.40.30.170">
    <property type="match status" value="1"/>
</dbReference>
<keyword evidence="2 3" id="KW-0175">Coiled coil</keyword>
<dbReference type="Pfam" id="PF25876">
    <property type="entry name" value="HH_MFP_RND"/>
    <property type="match status" value="1"/>
</dbReference>
<evidence type="ECO:0000313" key="7">
    <source>
        <dbReference type="Proteomes" id="UP000607281"/>
    </source>
</evidence>
<evidence type="ECO:0000256" key="2">
    <source>
        <dbReference type="ARBA" id="ARBA00023054"/>
    </source>
</evidence>
<reference evidence="6 7" key="1">
    <citation type="journal article" date="2020" name="ISME J.">
        <title>Comparative genomics reveals insights into cyanobacterial evolution and habitat adaptation.</title>
        <authorList>
            <person name="Chen M.Y."/>
            <person name="Teng W.K."/>
            <person name="Zhao L."/>
            <person name="Hu C.X."/>
            <person name="Zhou Y.K."/>
            <person name="Han B.P."/>
            <person name="Song L.R."/>
            <person name="Shu W.S."/>
        </authorList>
    </citation>
    <scope>NUCLEOTIDE SEQUENCE [LARGE SCALE GENOMIC DNA]</scope>
    <source>
        <strain evidence="6 7">FACHB-260</strain>
    </source>
</reference>
<dbReference type="Gene3D" id="1.10.287.470">
    <property type="entry name" value="Helix hairpin bin"/>
    <property type="match status" value="1"/>
</dbReference>
<keyword evidence="4" id="KW-1133">Transmembrane helix</keyword>
<dbReference type="SUPFAM" id="SSF111369">
    <property type="entry name" value="HlyD-like secretion proteins"/>
    <property type="match status" value="2"/>
</dbReference>
<dbReference type="Proteomes" id="UP000607281">
    <property type="component" value="Unassembled WGS sequence"/>
</dbReference>
<feature type="domain" description="Multidrug resistance protein MdtA-like alpha-helical hairpin" evidence="5">
    <location>
        <begin position="185"/>
        <end position="242"/>
    </location>
</feature>
<dbReference type="Gene3D" id="2.40.50.100">
    <property type="match status" value="1"/>
</dbReference>
<comment type="subcellular location">
    <subcellularLocation>
        <location evidence="1">Cell envelope</location>
    </subcellularLocation>
</comment>
<dbReference type="PANTHER" id="PTHR32347:SF27">
    <property type="entry name" value="RND EFFLUX PUMP MEMBRANE FUSION PROTEIN BARREL-SANDWICH DOMAIN-CONTAINING PROTEIN"/>
    <property type="match status" value="1"/>
</dbReference>
<keyword evidence="4" id="KW-0472">Membrane</keyword>
<dbReference type="InterPro" id="IPR058624">
    <property type="entry name" value="MdtA-like_HH"/>
</dbReference>
<feature type="coiled-coil region" evidence="3">
    <location>
        <begin position="106"/>
        <end position="140"/>
    </location>
</feature>
<feature type="transmembrane region" description="Helical" evidence="4">
    <location>
        <begin position="20"/>
        <end position="40"/>
    </location>
</feature>
<dbReference type="RefSeq" id="WP_190408755.1">
    <property type="nucleotide sequence ID" value="NZ_JACJRF010000042.1"/>
</dbReference>
<dbReference type="NCBIfam" id="TIGR02971">
    <property type="entry name" value="heterocyst_DevB"/>
    <property type="match status" value="1"/>
</dbReference>
<proteinExistence type="predicted"/>
<dbReference type="EMBL" id="JACJRF010000042">
    <property type="protein sequence ID" value="MBD2346337.1"/>
    <property type="molecule type" value="Genomic_DNA"/>
</dbReference>
<evidence type="ECO:0000256" key="3">
    <source>
        <dbReference type="SAM" id="Coils"/>
    </source>
</evidence>
<evidence type="ECO:0000313" key="6">
    <source>
        <dbReference type="EMBL" id="MBD2346337.1"/>
    </source>
</evidence>
<comment type="caution">
    <text evidence="6">The sequence shown here is derived from an EMBL/GenBank/DDBJ whole genome shotgun (WGS) entry which is preliminary data.</text>
</comment>
<keyword evidence="7" id="KW-1185">Reference proteome</keyword>
<evidence type="ECO:0000256" key="1">
    <source>
        <dbReference type="ARBA" id="ARBA00004196"/>
    </source>
</evidence>